<evidence type="ECO:0000256" key="4">
    <source>
        <dbReference type="ARBA" id="ARBA00022827"/>
    </source>
</evidence>
<dbReference type="RefSeq" id="WP_434028761.1">
    <property type="nucleotide sequence ID" value="NZ_BNBA01000006.1"/>
</dbReference>
<proteinExistence type="inferred from homology"/>
<dbReference type="SUPFAM" id="SSF54373">
    <property type="entry name" value="FAD-linked reductases, C-terminal domain"/>
    <property type="match status" value="1"/>
</dbReference>
<evidence type="ECO:0000313" key="10">
    <source>
        <dbReference type="EMBL" id="GHH50337.1"/>
    </source>
</evidence>
<evidence type="ECO:0000256" key="2">
    <source>
        <dbReference type="ARBA" id="ARBA00006730"/>
    </source>
</evidence>
<keyword evidence="5" id="KW-0560">Oxidoreductase</keyword>
<dbReference type="Gene3D" id="3.50.50.60">
    <property type="entry name" value="FAD/NAD(P)-binding domain"/>
    <property type="match status" value="2"/>
</dbReference>
<dbReference type="PANTHER" id="PTHR11530">
    <property type="entry name" value="D-AMINO ACID OXIDASE"/>
    <property type="match status" value="1"/>
</dbReference>
<dbReference type="InterPro" id="IPR006076">
    <property type="entry name" value="FAD-dep_OxRdtase"/>
</dbReference>
<protein>
    <recommendedName>
        <fullName evidence="7">D-amino-acid oxidase</fullName>
        <ecNumber evidence="6">1.4.3.3</ecNumber>
    </recommendedName>
</protein>
<evidence type="ECO:0000256" key="8">
    <source>
        <dbReference type="ARBA" id="ARBA00049547"/>
    </source>
</evidence>
<dbReference type="EC" id="1.4.3.3" evidence="6"/>
<dbReference type="PANTHER" id="PTHR11530:SF11">
    <property type="entry name" value="D-ASPARTATE OXIDASE"/>
    <property type="match status" value="1"/>
</dbReference>
<accession>A0A919F688</accession>
<dbReference type="Gene3D" id="3.30.9.10">
    <property type="entry name" value="D-Amino Acid Oxidase, subunit A, domain 2"/>
    <property type="match status" value="2"/>
</dbReference>
<evidence type="ECO:0000256" key="7">
    <source>
        <dbReference type="ARBA" id="ARBA00039751"/>
    </source>
</evidence>
<comment type="catalytic activity">
    <reaction evidence="8">
        <text>a D-alpha-amino acid + O2 + H2O = a 2-oxocarboxylate + H2O2 + NH4(+)</text>
        <dbReference type="Rhea" id="RHEA:21816"/>
        <dbReference type="ChEBI" id="CHEBI:15377"/>
        <dbReference type="ChEBI" id="CHEBI:15379"/>
        <dbReference type="ChEBI" id="CHEBI:16240"/>
        <dbReference type="ChEBI" id="CHEBI:28938"/>
        <dbReference type="ChEBI" id="CHEBI:35179"/>
        <dbReference type="ChEBI" id="CHEBI:59871"/>
        <dbReference type="EC" id="1.4.3.3"/>
    </reaction>
    <physiologicalReaction direction="left-to-right" evidence="8">
        <dbReference type="Rhea" id="RHEA:21817"/>
    </physiologicalReaction>
</comment>
<dbReference type="InterPro" id="IPR036188">
    <property type="entry name" value="FAD/NAD-bd_sf"/>
</dbReference>
<evidence type="ECO:0000256" key="3">
    <source>
        <dbReference type="ARBA" id="ARBA00022630"/>
    </source>
</evidence>
<gene>
    <name evidence="10" type="ORF">GCM10009090_11050</name>
</gene>
<feature type="domain" description="FAD dependent oxidoreductase" evidence="9">
    <location>
        <begin position="3"/>
        <end position="303"/>
    </location>
</feature>
<reference evidence="10" key="2">
    <citation type="submission" date="2020-09" db="EMBL/GenBank/DDBJ databases">
        <authorList>
            <person name="Sun Q."/>
            <person name="Ohkuma M."/>
        </authorList>
    </citation>
    <scope>NUCLEOTIDE SEQUENCE</scope>
    <source>
        <strain evidence="10">JCM 13306</strain>
    </source>
</reference>
<evidence type="ECO:0000256" key="5">
    <source>
        <dbReference type="ARBA" id="ARBA00023002"/>
    </source>
</evidence>
<dbReference type="Pfam" id="PF01266">
    <property type="entry name" value="DAO"/>
    <property type="match status" value="1"/>
</dbReference>
<dbReference type="GO" id="GO:0003884">
    <property type="term" value="F:D-amino-acid oxidase activity"/>
    <property type="evidence" value="ECO:0007669"/>
    <property type="project" value="UniProtKB-EC"/>
</dbReference>
<dbReference type="InterPro" id="IPR023209">
    <property type="entry name" value="DAO"/>
</dbReference>
<keyword evidence="3" id="KW-0285">Flavoprotein</keyword>
<evidence type="ECO:0000313" key="11">
    <source>
        <dbReference type="Proteomes" id="UP000623958"/>
    </source>
</evidence>
<evidence type="ECO:0000256" key="6">
    <source>
        <dbReference type="ARBA" id="ARBA00039101"/>
    </source>
</evidence>
<organism evidence="10 11">
    <name type="scientific">Xanthomonas boreopolis</name>
    <dbReference type="NCBI Taxonomy" id="86183"/>
    <lineage>
        <taxon>Bacteria</taxon>
        <taxon>Pseudomonadati</taxon>
        <taxon>Pseudomonadota</taxon>
        <taxon>Gammaproteobacteria</taxon>
        <taxon>Lysobacterales</taxon>
        <taxon>Lysobacteraceae</taxon>
        <taxon>Xanthomonas</taxon>
    </lineage>
</organism>
<dbReference type="EMBL" id="BNBA01000006">
    <property type="protein sequence ID" value="GHH50337.1"/>
    <property type="molecule type" value="Genomic_DNA"/>
</dbReference>
<dbReference type="SUPFAM" id="SSF51971">
    <property type="entry name" value="Nucleotide-binding domain"/>
    <property type="match status" value="1"/>
</dbReference>
<reference evidence="10" key="1">
    <citation type="journal article" date="2014" name="Int. J. Syst. Evol. Microbiol.">
        <title>Complete genome sequence of Corynebacterium casei LMG S-19264T (=DSM 44701T), isolated from a smear-ripened cheese.</title>
        <authorList>
            <consortium name="US DOE Joint Genome Institute (JGI-PGF)"/>
            <person name="Walter F."/>
            <person name="Albersmeier A."/>
            <person name="Kalinowski J."/>
            <person name="Ruckert C."/>
        </authorList>
    </citation>
    <scope>NUCLEOTIDE SEQUENCE</scope>
    <source>
        <strain evidence="10">JCM 13306</strain>
    </source>
</reference>
<evidence type="ECO:0000256" key="1">
    <source>
        <dbReference type="ARBA" id="ARBA00001974"/>
    </source>
</evidence>
<comment type="caution">
    <text evidence="10">The sequence shown here is derived from an EMBL/GenBank/DDBJ whole genome shotgun (WGS) entry which is preliminary data.</text>
</comment>
<comment type="cofactor">
    <cofactor evidence="1">
        <name>FAD</name>
        <dbReference type="ChEBI" id="CHEBI:57692"/>
    </cofactor>
</comment>
<dbReference type="GO" id="GO:0046416">
    <property type="term" value="P:D-amino acid metabolic process"/>
    <property type="evidence" value="ECO:0007669"/>
    <property type="project" value="InterPro"/>
</dbReference>
<evidence type="ECO:0000259" key="9">
    <source>
        <dbReference type="Pfam" id="PF01266"/>
    </source>
</evidence>
<sequence>MSVSVLGAGVTGLCVATALAEAGFAVEVVAPELGVPAASHWAGGMLAPFCEGECAPARVVRDGRRAAAWWAARGIEVVRRGTLVLAAPRDAGELDRFARATEGHAWVAPGELEPELRGRFSRALFYAEEAHLDPRRALATLAQALRARGVRFRAREACGRIVDCRGAWARAELPGLRAVRGEMLYVHAPEVSLSRPLRLLHPRFPCYIVPRGDDRYMIGATMLESDDDGPITARAAMELLSAAWTVHPGFAEARIVETGAGLRPAFADNLPGIRRDGARLHVNGMYRHGFLMAPALAGEVVELLREERGSCLSN</sequence>
<dbReference type="GO" id="GO:0071949">
    <property type="term" value="F:FAD binding"/>
    <property type="evidence" value="ECO:0007669"/>
    <property type="project" value="InterPro"/>
</dbReference>
<dbReference type="Proteomes" id="UP000623958">
    <property type="component" value="Unassembled WGS sequence"/>
</dbReference>
<keyword evidence="11" id="KW-1185">Reference proteome</keyword>
<dbReference type="AlphaFoldDB" id="A0A919F688"/>
<name>A0A919F688_9XANT</name>
<keyword evidence="4" id="KW-0274">FAD</keyword>
<comment type="similarity">
    <text evidence="2">Belongs to the DAMOX/DASOX family.</text>
</comment>